<evidence type="ECO:0000256" key="2">
    <source>
        <dbReference type="ARBA" id="ARBA00022475"/>
    </source>
</evidence>
<feature type="transmembrane region" description="Helical" evidence="6">
    <location>
        <begin position="238"/>
        <end position="255"/>
    </location>
</feature>
<evidence type="ECO:0000256" key="5">
    <source>
        <dbReference type="ARBA" id="ARBA00023136"/>
    </source>
</evidence>
<feature type="transmembrane region" description="Helical" evidence="6">
    <location>
        <begin position="286"/>
        <end position="303"/>
    </location>
</feature>
<evidence type="ECO:0000256" key="4">
    <source>
        <dbReference type="ARBA" id="ARBA00022989"/>
    </source>
</evidence>
<evidence type="ECO:0000313" key="7">
    <source>
        <dbReference type="EMBL" id="UWP58302.1"/>
    </source>
</evidence>
<dbReference type="InterPro" id="IPR001851">
    <property type="entry name" value="ABC_transp_permease"/>
</dbReference>
<name>A0ABY5VDD5_9FIRM</name>
<reference evidence="7" key="1">
    <citation type="journal article" date="2022" name="Cell">
        <title>Design, construction, and in vivo augmentation of a complex gut microbiome.</title>
        <authorList>
            <person name="Cheng A.G."/>
            <person name="Ho P.Y."/>
            <person name="Aranda-Diaz A."/>
            <person name="Jain S."/>
            <person name="Yu F.B."/>
            <person name="Meng X."/>
            <person name="Wang M."/>
            <person name="Iakiviak M."/>
            <person name="Nagashima K."/>
            <person name="Zhao A."/>
            <person name="Murugkar P."/>
            <person name="Patil A."/>
            <person name="Atabakhsh K."/>
            <person name="Weakley A."/>
            <person name="Yan J."/>
            <person name="Brumbaugh A.R."/>
            <person name="Higginbottom S."/>
            <person name="Dimas A."/>
            <person name="Shiver A.L."/>
            <person name="Deutschbauer A."/>
            <person name="Neff N."/>
            <person name="Sonnenburg J.L."/>
            <person name="Huang K.C."/>
            <person name="Fischbach M.A."/>
        </authorList>
    </citation>
    <scope>NUCLEOTIDE SEQUENCE</scope>
    <source>
        <strain evidence="7">DSM 19829</strain>
    </source>
</reference>
<sequence length="336" mass="36141">MKQMNKNNHFIFRALKTLVIPVAVYLLFTIISGGVFGNANVMITVLKNVCEGAILAWALMIIMITGMLDMSIGAAAILGAIIGGSIAKANGFGMAGWVICIILSCMVISMVTACAVIFTKLPSMVVTLGLVLVYEALTIMVNDSKGISTTYLGLATVPACYIVFLICACIVVFIMHFTKSGNQLRALGSDQANAATMGLNVRKIKFKAFLISGFLVGVASVMMLSYNSKLSSAENMSSVARVFTALMAVVIGQFLSRNCDQILATFIGAFVMKMMASGLLSLGISATWQNVCIGIFLLVFMSISTNQERVNQYFSNRRRARAIMESMENREGGVKV</sequence>
<keyword evidence="2" id="KW-1003">Cell membrane</keyword>
<evidence type="ECO:0000256" key="1">
    <source>
        <dbReference type="ARBA" id="ARBA00004651"/>
    </source>
</evidence>
<dbReference type="Proteomes" id="UP001060164">
    <property type="component" value="Chromosome"/>
</dbReference>
<feature type="transmembrane region" description="Helical" evidence="6">
    <location>
        <begin position="125"/>
        <end position="142"/>
    </location>
</feature>
<keyword evidence="8" id="KW-1185">Reference proteome</keyword>
<feature type="transmembrane region" description="Helical" evidence="6">
    <location>
        <begin position="94"/>
        <end position="118"/>
    </location>
</feature>
<evidence type="ECO:0000256" key="3">
    <source>
        <dbReference type="ARBA" id="ARBA00022692"/>
    </source>
</evidence>
<dbReference type="PANTHER" id="PTHR32196">
    <property type="entry name" value="ABC TRANSPORTER PERMEASE PROTEIN YPHD-RELATED-RELATED"/>
    <property type="match status" value="1"/>
</dbReference>
<feature type="transmembrane region" description="Helical" evidence="6">
    <location>
        <begin position="20"/>
        <end position="43"/>
    </location>
</feature>
<protein>
    <submittedName>
        <fullName evidence="7">ABC transporter permease</fullName>
    </submittedName>
</protein>
<accession>A0ABY5VDD5</accession>
<comment type="subcellular location">
    <subcellularLocation>
        <location evidence="1">Cell membrane</location>
        <topology evidence="1">Multi-pass membrane protein</topology>
    </subcellularLocation>
</comment>
<organism evidence="7 8">
    <name type="scientific">Ruminococcus gauvreauii</name>
    <dbReference type="NCBI Taxonomy" id="438033"/>
    <lineage>
        <taxon>Bacteria</taxon>
        <taxon>Bacillati</taxon>
        <taxon>Bacillota</taxon>
        <taxon>Clostridia</taxon>
        <taxon>Eubacteriales</taxon>
        <taxon>Oscillospiraceae</taxon>
        <taxon>Ruminococcus</taxon>
    </lineage>
</organism>
<proteinExistence type="predicted"/>
<dbReference type="CDD" id="cd06579">
    <property type="entry name" value="TM_PBP1_transp_AraH_like"/>
    <property type="match status" value="1"/>
</dbReference>
<keyword evidence="5 6" id="KW-0472">Membrane</keyword>
<feature type="transmembrane region" description="Helical" evidence="6">
    <location>
        <begin position="206"/>
        <end position="226"/>
    </location>
</feature>
<dbReference type="RefSeq" id="WP_028529412.1">
    <property type="nucleotide sequence ID" value="NZ_CABLBR010000024.1"/>
</dbReference>
<feature type="transmembrane region" description="Helical" evidence="6">
    <location>
        <begin position="55"/>
        <end position="82"/>
    </location>
</feature>
<evidence type="ECO:0000256" key="6">
    <source>
        <dbReference type="SAM" id="Phobius"/>
    </source>
</evidence>
<gene>
    <name evidence="7" type="ORF">NQ502_13040</name>
</gene>
<dbReference type="Pfam" id="PF02653">
    <property type="entry name" value="BPD_transp_2"/>
    <property type="match status" value="1"/>
</dbReference>
<keyword evidence="3 6" id="KW-0812">Transmembrane</keyword>
<evidence type="ECO:0000313" key="8">
    <source>
        <dbReference type="Proteomes" id="UP001060164"/>
    </source>
</evidence>
<feature type="transmembrane region" description="Helical" evidence="6">
    <location>
        <begin position="154"/>
        <end position="175"/>
    </location>
</feature>
<dbReference type="EMBL" id="CP102290">
    <property type="protein sequence ID" value="UWP58302.1"/>
    <property type="molecule type" value="Genomic_DNA"/>
</dbReference>
<keyword evidence="4 6" id="KW-1133">Transmembrane helix</keyword>